<dbReference type="InterPro" id="IPR024982">
    <property type="entry name" value="Rax2-like_C"/>
</dbReference>
<dbReference type="Proteomes" id="UP000308549">
    <property type="component" value="Unassembled WGS sequence"/>
</dbReference>
<evidence type="ECO:0008006" key="8">
    <source>
        <dbReference type="Google" id="ProtNLM"/>
    </source>
</evidence>
<protein>
    <recommendedName>
        <fullName evidence="8">Cellular morphogenesis protein</fullName>
    </recommendedName>
</protein>
<feature type="transmembrane region" description="Helical" evidence="2">
    <location>
        <begin position="1156"/>
        <end position="1183"/>
    </location>
</feature>
<accession>A0A4U0TM56</accession>
<evidence type="ECO:0000256" key="1">
    <source>
        <dbReference type="SAM" id="MobiDB-lite"/>
    </source>
</evidence>
<keyword evidence="2" id="KW-0472">Membrane</keyword>
<dbReference type="InterPro" id="IPR048265">
    <property type="entry name" value="Rax2-like_third"/>
</dbReference>
<keyword evidence="2" id="KW-0812">Transmembrane</keyword>
<evidence type="ECO:0000313" key="6">
    <source>
        <dbReference type="EMBL" id="TKA23058.1"/>
    </source>
</evidence>
<proteinExistence type="predicted"/>
<dbReference type="AlphaFoldDB" id="A0A4U0TM56"/>
<gene>
    <name evidence="6" type="ORF">B0A50_07374</name>
</gene>
<comment type="caution">
    <text evidence="6">The sequence shown here is derived from an EMBL/GenBank/DDBJ whole genome shotgun (WGS) entry which is preliminary data.</text>
</comment>
<dbReference type="InterPro" id="IPR011043">
    <property type="entry name" value="Gal_Oxase/kelch_b-propeller"/>
</dbReference>
<reference evidence="6 7" key="1">
    <citation type="submission" date="2017-03" db="EMBL/GenBank/DDBJ databases">
        <title>Genomes of endolithic fungi from Antarctica.</title>
        <authorList>
            <person name="Coleine C."/>
            <person name="Masonjones S."/>
            <person name="Stajich J.E."/>
        </authorList>
    </citation>
    <scope>NUCLEOTIDE SEQUENCE [LARGE SCALE GENOMIC DNA]</scope>
    <source>
        <strain evidence="6 7">CCFEE 6315</strain>
    </source>
</reference>
<dbReference type="Pfam" id="PF20843">
    <property type="entry name" value="Rax2_3"/>
    <property type="match status" value="1"/>
</dbReference>
<organism evidence="6 7">
    <name type="scientific">Salinomyces thailandicus</name>
    <dbReference type="NCBI Taxonomy" id="706561"/>
    <lineage>
        <taxon>Eukaryota</taxon>
        <taxon>Fungi</taxon>
        <taxon>Dikarya</taxon>
        <taxon>Ascomycota</taxon>
        <taxon>Pezizomycotina</taxon>
        <taxon>Dothideomycetes</taxon>
        <taxon>Dothideomycetidae</taxon>
        <taxon>Mycosphaerellales</taxon>
        <taxon>Teratosphaeriaceae</taxon>
        <taxon>Salinomyces</taxon>
    </lineage>
</organism>
<dbReference type="PANTHER" id="PTHR31778:SF2">
    <property type="entry name" value="BUD SITE SELECTION PROTEIN RAX2"/>
    <property type="match status" value="1"/>
</dbReference>
<evidence type="ECO:0000256" key="2">
    <source>
        <dbReference type="SAM" id="Phobius"/>
    </source>
</evidence>
<evidence type="ECO:0000313" key="7">
    <source>
        <dbReference type="Proteomes" id="UP000308549"/>
    </source>
</evidence>
<feature type="domain" description="Rax2-like second" evidence="4">
    <location>
        <begin position="227"/>
        <end position="374"/>
    </location>
</feature>
<feature type="domain" description="Rax2-like C-terminal" evidence="3">
    <location>
        <begin position="903"/>
        <end position="1147"/>
    </location>
</feature>
<dbReference type="OrthoDB" id="2503993at2759"/>
<evidence type="ECO:0000259" key="5">
    <source>
        <dbReference type="Pfam" id="PF20843"/>
    </source>
</evidence>
<dbReference type="EMBL" id="NAJL01000061">
    <property type="protein sequence ID" value="TKA23058.1"/>
    <property type="molecule type" value="Genomic_DNA"/>
</dbReference>
<evidence type="ECO:0000259" key="4">
    <source>
        <dbReference type="Pfam" id="PF20842"/>
    </source>
</evidence>
<feature type="domain" description="Rax2-like third" evidence="5">
    <location>
        <begin position="385"/>
        <end position="545"/>
    </location>
</feature>
<dbReference type="GO" id="GO:1902929">
    <property type="term" value="C:plasma membrane of growing cell tip"/>
    <property type="evidence" value="ECO:0007669"/>
    <property type="project" value="TreeGrafter"/>
</dbReference>
<keyword evidence="7" id="KW-1185">Reference proteome</keyword>
<dbReference type="Pfam" id="PF12768">
    <property type="entry name" value="Rax2"/>
    <property type="match status" value="1"/>
</dbReference>
<feature type="region of interest" description="Disordered" evidence="1">
    <location>
        <begin position="1197"/>
        <end position="1226"/>
    </location>
</feature>
<evidence type="ECO:0000259" key="3">
    <source>
        <dbReference type="Pfam" id="PF12768"/>
    </source>
</evidence>
<dbReference type="PANTHER" id="PTHR31778">
    <property type="entry name" value="BUD SITE SELECTION PROTEIN RAX2"/>
    <property type="match status" value="1"/>
</dbReference>
<dbReference type="SUPFAM" id="SSF50965">
    <property type="entry name" value="Galactose oxidase, central domain"/>
    <property type="match status" value="1"/>
</dbReference>
<sequence>MRNLLSQLLAMGPELAAFILTAPLLSSRGAYAITQTPVPSPNLDLDDLGRVAIGGDFDSISLYTYEGQTEDTTNSNGSQLLLTRYPDGDFYSLALADAYITTMCPFVRRDGSLAGVVVGGNFTSLGGVEAQGIALYNPNTTMITALPGLSGKVNAVYCDADAGTVYVGGSFMGANSTNALAWTSEWTNLPFAGFNGPVTSITKNEAGNIVFGGSFGGLGNTTTPEVSDGQVINLSAGNISAEGSTSTAGFSDPRNIICKTSAQSGQGDTWLLADETPGYWQGDFAFGFNPTKLRLYNTQQDNRGTRTWYFENLNSGGILNMNYLSTDGRNESCSLNCPLPNDNSTYQDFDFAPSVGMNSFRIYITDWYGDGGGFDGIELFQDDMFSFAVDLFNEPQCDGVSNGSSSTASPAYLWNRVANMNETSSDYLSAFLTSPSNVGPNTTVVFTPNIVQSGNYSITVYTPGCLVDNSCDTRGVVNITGTMTSEAPPITTTLYQTNNYDKFDQVYYGYVDVDTDSFKPAVTLAPVPGQNTPLTVVAQRVRFELLTTTGGLNGLFEYNPNMAEVDTDFSSSVIDSAGANLNPDAQVNAVISTGGTLYVAGNFSGDGISNVMSVNSNATALAGGGLNGEVQTIFPNASVLYMGGRFSNTADSTVEGLNGVASYDTDSNEWAALGAGVNGLVDNLVPLPINVTDGNLEECLTVNGDFTSVNGFGGNDAFEADGFAVWVPSMQNWLNNIPESDVAVRGQLVAYTEVPGSSTLYAGQISSQESGFSDAVALVGSGEPSLMSLGVELRPSGSSSSSMRKRAIGPDQSFSGVYNGYFYEQNNLNITILGGRFLATATNGSTVEDLLFINNTGSSQVVTGLTDLDSGSTFVAMDVYETSLFAGGAVSGSLGGGQVGGIIRYELAAGALADTQPPGLNGEDVIVNSIAVQPNSAHVYVGGSFASAGSLPCATLCYYDVNAEQWNTPASGLGGTITNMIWSSKNELIIAGNLTVDGNTTTMATYNANQQTYQQYTGASALPGPISAMTPANQQYDEFWAAGTATTNGSSYLAKFRNGAWTTVSGLGPGTTIRGLQVISLTTSHASSALIPDSEILLLTGSLNIAAYGNASAALFNGSAYQPFILTQRQDGSQGSIASFFVSKQSALLGGSGGHLALGFVVLIGLAIALALLFAIVVAGILIERARRRREGYVPMSMDKSTGNLQRIPPESLLGGLGEKESPPKI</sequence>
<dbReference type="Pfam" id="PF20842">
    <property type="entry name" value="Rax2_2"/>
    <property type="match status" value="1"/>
</dbReference>
<keyword evidence="2" id="KW-1133">Transmembrane helix</keyword>
<name>A0A4U0TM56_9PEZI</name>
<dbReference type="InterPro" id="IPR048266">
    <property type="entry name" value="Rax2-like_second"/>
</dbReference>